<organism evidence="1 2">
    <name type="scientific">Aspergillus calidoustus</name>
    <dbReference type="NCBI Taxonomy" id="454130"/>
    <lineage>
        <taxon>Eukaryota</taxon>
        <taxon>Fungi</taxon>
        <taxon>Dikarya</taxon>
        <taxon>Ascomycota</taxon>
        <taxon>Pezizomycotina</taxon>
        <taxon>Eurotiomycetes</taxon>
        <taxon>Eurotiomycetidae</taxon>
        <taxon>Eurotiales</taxon>
        <taxon>Aspergillaceae</taxon>
        <taxon>Aspergillus</taxon>
        <taxon>Aspergillus subgen. Nidulantes</taxon>
    </lineage>
</organism>
<name>A0A0U4Z1A5_ASPCI</name>
<evidence type="ECO:0000313" key="2">
    <source>
        <dbReference type="Proteomes" id="UP000054771"/>
    </source>
</evidence>
<accession>A0A0U4Z1A5</accession>
<dbReference type="InterPro" id="IPR013078">
    <property type="entry name" value="His_Pase_superF_clade-1"/>
</dbReference>
<dbReference type="CDD" id="cd07067">
    <property type="entry name" value="HP_PGM_like"/>
    <property type="match status" value="1"/>
</dbReference>
<dbReference type="STRING" id="454130.A0A0U4Z1A5"/>
<dbReference type="AlphaFoldDB" id="A0A0U4Z1A5"/>
<dbReference type="EMBL" id="CDMC01000003">
    <property type="protein sequence ID" value="CEL03349.1"/>
    <property type="molecule type" value="Genomic_DNA"/>
</dbReference>
<dbReference type="Proteomes" id="UP000054771">
    <property type="component" value="Unassembled WGS sequence"/>
</dbReference>
<dbReference type="OrthoDB" id="414418at2759"/>
<dbReference type="OMA" id="WYKPDRD"/>
<reference evidence="2" key="1">
    <citation type="journal article" date="2016" name="Genome Announc.">
        <title>Draft genome sequences of fungus Aspergillus calidoustus.</title>
        <authorList>
            <person name="Horn F."/>
            <person name="Linde J."/>
            <person name="Mattern D.J."/>
            <person name="Walther G."/>
            <person name="Guthke R."/>
            <person name="Scherlach K."/>
            <person name="Martin K."/>
            <person name="Brakhage A.A."/>
            <person name="Petzke L."/>
            <person name="Valiante V."/>
        </authorList>
    </citation>
    <scope>NUCLEOTIDE SEQUENCE [LARGE SCALE GENOMIC DNA]</scope>
    <source>
        <strain evidence="2">SF006504</strain>
    </source>
</reference>
<keyword evidence="2" id="KW-1185">Reference proteome</keyword>
<evidence type="ECO:0000313" key="1">
    <source>
        <dbReference type="EMBL" id="CEL03349.1"/>
    </source>
</evidence>
<protein>
    <recommendedName>
        <fullName evidence="3">Phosphoglycerate mutase family protein</fullName>
    </recommendedName>
</protein>
<dbReference type="PANTHER" id="PTHR16469:SF51">
    <property type="entry name" value="TRANSCRIPTION FACTOR TAU 55 KDA SUBUNIT"/>
    <property type="match status" value="1"/>
</dbReference>
<sequence length="314" mass="33729">MPLDTIYLVRHGNRNNWTIDLENNTYIPELPTPTGNPADPTLNASGIKQSHELAEYISGEGFEPKPSFVYSSPFYRCVQTIQPVVEALNAKGAEGRDLDVRVENGLGEWFGGIPFTPPAPSTASTLRTHFPTCLRADPEKHYTSFVTPPGRGETLTQLHDRVATALSAIIAYADAEITAMEDKLPPDTPRTRKAILISSHAAPMIAMGRALTGQMPQDFSEKDFFVFTAGLSTFVRRGSGPGSAFEGGNVPDWKGGKGVGGGWDCVKNGDTSFLSEGAASGWHFDGESSFDTSTTMVKAIDVDVTATVTTVVIV</sequence>
<dbReference type="SUPFAM" id="SSF53254">
    <property type="entry name" value="Phosphoglycerate mutase-like"/>
    <property type="match status" value="1"/>
</dbReference>
<gene>
    <name evidence="1" type="ORF">ASPCAL04505</name>
</gene>
<dbReference type="InterPro" id="IPR051710">
    <property type="entry name" value="Phosphatase_SH3-domain"/>
</dbReference>
<proteinExistence type="predicted"/>
<dbReference type="Pfam" id="PF00300">
    <property type="entry name" value="His_Phos_1"/>
    <property type="match status" value="1"/>
</dbReference>
<dbReference type="Gene3D" id="3.40.50.1240">
    <property type="entry name" value="Phosphoglycerate mutase-like"/>
    <property type="match status" value="1"/>
</dbReference>
<dbReference type="PANTHER" id="PTHR16469">
    <property type="entry name" value="UBIQUITIN-ASSOCIATED AND SH3 DOMAIN-CONTAINING BA-RELATED"/>
    <property type="match status" value="1"/>
</dbReference>
<dbReference type="InterPro" id="IPR029033">
    <property type="entry name" value="His_PPase_superfam"/>
</dbReference>
<evidence type="ECO:0008006" key="3">
    <source>
        <dbReference type="Google" id="ProtNLM"/>
    </source>
</evidence>
<dbReference type="SMART" id="SM00855">
    <property type="entry name" value="PGAM"/>
    <property type="match status" value="1"/>
</dbReference>